<dbReference type="EMBL" id="JAUZEE010000004">
    <property type="protein sequence ID" value="MDP4300997.1"/>
    <property type="molecule type" value="Genomic_DNA"/>
</dbReference>
<comment type="caution">
    <text evidence="1">The sequence shown here is derived from an EMBL/GenBank/DDBJ whole genome shotgun (WGS) entry which is preliminary data.</text>
</comment>
<evidence type="ECO:0000313" key="2">
    <source>
        <dbReference type="Proteomes" id="UP001235760"/>
    </source>
</evidence>
<sequence length="70" mass="7896">MTGLGIDQIRDLIRDHGIDHRKRMLGGLPDIHRIHIALSSRPQPRQQTASHSIVLDDRIGCNGKRIRLLG</sequence>
<gene>
    <name evidence="1" type="ORF">Q8X39_10155</name>
</gene>
<name>A0ABT9G3C5_LEPDI</name>
<keyword evidence="2" id="KW-1185">Reference proteome</keyword>
<reference evidence="1 2" key="1">
    <citation type="submission" date="2023-08" db="EMBL/GenBank/DDBJ databases">
        <authorList>
            <person name="Roldan D.M."/>
            <person name="Menes R.J."/>
        </authorList>
    </citation>
    <scope>NUCLEOTIDE SEQUENCE [LARGE SCALE GENOMIC DNA]</scope>
    <source>
        <strain evidence="1 2">CCM 2812</strain>
    </source>
</reference>
<evidence type="ECO:0000313" key="1">
    <source>
        <dbReference type="EMBL" id="MDP4300997.1"/>
    </source>
</evidence>
<protein>
    <submittedName>
        <fullName evidence="1">Uncharacterized protein</fullName>
    </submittedName>
</protein>
<dbReference type="Proteomes" id="UP001235760">
    <property type="component" value="Unassembled WGS sequence"/>
</dbReference>
<organism evidence="1 2">
    <name type="scientific">Leptothrix discophora</name>
    <dbReference type="NCBI Taxonomy" id="89"/>
    <lineage>
        <taxon>Bacteria</taxon>
        <taxon>Pseudomonadati</taxon>
        <taxon>Pseudomonadota</taxon>
        <taxon>Betaproteobacteria</taxon>
        <taxon>Burkholderiales</taxon>
        <taxon>Sphaerotilaceae</taxon>
        <taxon>Leptothrix</taxon>
    </lineage>
</organism>
<proteinExistence type="predicted"/>
<accession>A0ABT9G3C5</accession>
<dbReference type="RefSeq" id="WP_305749544.1">
    <property type="nucleotide sequence ID" value="NZ_JAUZEE010000004.1"/>
</dbReference>